<dbReference type="PROSITE" id="PS50294">
    <property type="entry name" value="WD_REPEATS_REGION"/>
    <property type="match status" value="2"/>
</dbReference>
<evidence type="ECO:0000313" key="5">
    <source>
        <dbReference type="Proteomes" id="UP001370490"/>
    </source>
</evidence>
<evidence type="ECO:0000256" key="3">
    <source>
        <dbReference type="PROSITE-ProRule" id="PRU00221"/>
    </source>
</evidence>
<gene>
    <name evidence="4" type="ORF">RJ641_015850</name>
</gene>
<dbReference type="InterPro" id="IPR001680">
    <property type="entry name" value="WD40_rpt"/>
</dbReference>
<dbReference type="AlphaFoldDB" id="A0AAN8UYE5"/>
<keyword evidence="2" id="KW-0677">Repeat</keyword>
<reference evidence="4 5" key="1">
    <citation type="submission" date="2023-12" db="EMBL/GenBank/DDBJ databases">
        <title>A high-quality genome assembly for Dillenia turbinata (Dilleniales).</title>
        <authorList>
            <person name="Chanderbali A."/>
        </authorList>
    </citation>
    <scope>NUCLEOTIDE SEQUENCE [LARGE SCALE GENOMIC DNA]</scope>
    <source>
        <strain evidence="4">LSX21</strain>
        <tissue evidence="4">Leaf</tissue>
    </source>
</reference>
<evidence type="ECO:0000313" key="4">
    <source>
        <dbReference type="EMBL" id="KAK6919946.1"/>
    </source>
</evidence>
<keyword evidence="5" id="KW-1185">Reference proteome</keyword>
<dbReference type="Gene3D" id="2.130.10.10">
    <property type="entry name" value="YVTN repeat-like/Quinoprotein amine dehydrogenase"/>
    <property type="match status" value="1"/>
</dbReference>
<keyword evidence="1 3" id="KW-0853">WD repeat</keyword>
<dbReference type="SUPFAM" id="SSF50978">
    <property type="entry name" value="WD40 repeat-like"/>
    <property type="match status" value="1"/>
</dbReference>
<feature type="repeat" description="WD" evidence="3">
    <location>
        <begin position="139"/>
        <end position="170"/>
    </location>
</feature>
<dbReference type="EMBL" id="JBAMMX010000021">
    <property type="protein sequence ID" value="KAK6919946.1"/>
    <property type="molecule type" value="Genomic_DNA"/>
</dbReference>
<dbReference type="InterPro" id="IPR036322">
    <property type="entry name" value="WD40_repeat_dom_sf"/>
</dbReference>
<dbReference type="PRINTS" id="PR00320">
    <property type="entry name" value="GPROTEINBRPT"/>
</dbReference>
<evidence type="ECO:0000256" key="2">
    <source>
        <dbReference type="ARBA" id="ARBA00022737"/>
    </source>
</evidence>
<accession>A0AAN8UYE5</accession>
<feature type="repeat" description="WD" evidence="3">
    <location>
        <begin position="280"/>
        <end position="312"/>
    </location>
</feature>
<proteinExistence type="predicted"/>
<dbReference type="InterPro" id="IPR015943">
    <property type="entry name" value="WD40/YVTN_repeat-like_dom_sf"/>
</dbReference>
<dbReference type="PANTHER" id="PTHR14221:SF0">
    <property type="entry name" value="WD REPEAT-CONTAINING PROTEIN 44"/>
    <property type="match status" value="1"/>
</dbReference>
<name>A0AAN8UYE5_9MAGN</name>
<sequence length="576" mass="64509">MSCDMGNGRDSLDVSMEEGFVCRIKKLDNGNEFLLDEVGQDGMPSKLHRVGSNRLITIEEFERTLGLSPLVQQIIRKNTSWLRRLGSLFCIVDSQVERGAFYDSSNSYPDPIDRRREVRERARGKQSKEFSGLYTGQDFLAHEGSILTMKISPDGQYLASAGEDGVVRVWMVIESDTFGNFHMNSSSVYFTINQLGELEPFFKDREKMVYSKRLLKTSDSACVIFPQKVFQISEIPLHNFHGHSGEVLDLSWSNNKFILSSSTDKAVRLWQVGCDQCIEVFLNNNYITCIQFNPMDDDYFISGSIDGKLRIWAIPGCRVFDRIDVTEIVTALCYSPDGKRAVVGSMTGTCRFYDVSDNRLQLNSQICLQGQKKFLSSRITGLQFSPNIPHKLMVTSADSLVRVLHGTEVICKFRGLRNAGSQICASFTMDGTHMIAASEDSNVYVWNCINQEKSSPLNNIWSSERFFSDNVSVAIPCGGFKLGNSVLSHKWGTFSKLARGEAPHIKVPITSSPLSKSHSKFLKTSCQSTLSCPYVWGLVIVTSGWDGRGHLSNVVTYQKRPVWAFEDPSGERDGTG</sequence>
<dbReference type="InterPro" id="IPR020472">
    <property type="entry name" value="WD40_PAC1"/>
</dbReference>
<dbReference type="SMART" id="SM00320">
    <property type="entry name" value="WD40"/>
    <property type="match status" value="6"/>
</dbReference>
<dbReference type="Pfam" id="PF00400">
    <property type="entry name" value="WD40"/>
    <property type="match status" value="5"/>
</dbReference>
<comment type="caution">
    <text evidence="4">The sequence shown here is derived from an EMBL/GenBank/DDBJ whole genome shotgun (WGS) entry which is preliminary data.</text>
</comment>
<dbReference type="Proteomes" id="UP001370490">
    <property type="component" value="Unassembled WGS sequence"/>
</dbReference>
<protein>
    <submittedName>
        <fullName evidence="4">WD40 repeat</fullName>
    </submittedName>
</protein>
<organism evidence="4 5">
    <name type="scientific">Dillenia turbinata</name>
    <dbReference type="NCBI Taxonomy" id="194707"/>
    <lineage>
        <taxon>Eukaryota</taxon>
        <taxon>Viridiplantae</taxon>
        <taxon>Streptophyta</taxon>
        <taxon>Embryophyta</taxon>
        <taxon>Tracheophyta</taxon>
        <taxon>Spermatophyta</taxon>
        <taxon>Magnoliopsida</taxon>
        <taxon>eudicotyledons</taxon>
        <taxon>Gunneridae</taxon>
        <taxon>Pentapetalae</taxon>
        <taxon>Dilleniales</taxon>
        <taxon>Dilleniaceae</taxon>
        <taxon>Dillenia</taxon>
    </lineage>
</organism>
<feature type="repeat" description="WD" evidence="3">
    <location>
        <begin position="240"/>
        <end position="272"/>
    </location>
</feature>
<dbReference type="PANTHER" id="PTHR14221">
    <property type="entry name" value="WD REPEAT DOMAIN 44"/>
    <property type="match status" value="1"/>
</dbReference>
<dbReference type="PROSITE" id="PS50082">
    <property type="entry name" value="WD_REPEATS_2"/>
    <property type="match status" value="3"/>
</dbReference>
<dbReference type="InterPro" id="IPR040324">
    <property type="entry name" value="WDR44/Dgr2"/>
</dbReference>
<evidence type="ECO:0000256" key="1">
    <source>
        <dbReference type="ARBA" id="ARBA00022574"/>
    </source>
</evidence>